<organism evidence="1 2">
    <name type="scientific">Bacillus thuringiensis</name>
    <dbReference type="NCBI Taxonomy" id="1428"/>
    <lineage>
        <taxon>Bacteria</taxon>
        <taxon>Bacillati</taxon>
        <taxon>Bacillota</taxon>
        <taxon>Bacilli</taxon>
        <taxon>Bacillales</taxon>
        <taxon>Bacillaceae</taxon>
        <taxon>Bacillus</taxon>
        <taxon>Bacillus cereus group</taxon>
    </lineage>
</organism>
<evidence type="ECO:0000313" key="1">
    <source>
        <dbReference type="EMBL" id="SCC30338.1"/>
    </source>
</evidence>
<gene>
    <name evidence="1" type="ORF">BTT61001_02398</name>
</gene>
<proteinExistence type="predicted"/>
<accession>A0A1C4DGE2</accession>
<dbReference type="EMBL" id="FMBI01000028">
    <property type="protein sequence ID" value="SCC30338.1"/>
    <property type="molecule type" value="Genomic_DNA"/>
</dbReference>
<sequence length="55" mass="6243">MLKEESLLEDGVITQLFRTLADLRTILLELVNGLYTGQVKLEMNPYKKNTFGTAL</sequence>
<dbReference type="Proteomes" id="UP000195991">
    <property type="component" value="Unassembled WGS sequence"/>
</dbReference>
<name>A0A1C4DGE2_BACTU</name>
<evidence type="ECO:0000313" key="2">
    <source>
        <dbReference type="Proteomes" id="UP000195991"/>
    </source>
</evidence>
<protein>
    <submittedName>
        <fullName evidence="1">Uncharacterized protein</fullName>
    </submittedName>
</protein>
<dbReference type="AlphaFoldDB" id="A0A1C4DGE2"/>
<reference evidence="1 2" key="1">
    <citation type="submission" date="2016-08" db="EMBL/GenBank/DDBJ databases">
        <authorList>
            <person name="Seilhamer J.J."/>
        </authorList>
    </citation>
    <scope>NUCLEOTIDE SEQUENCE [LARGE SCALE GENOMIC DNA]</scope>
    <source>
        <strain evidence="1 2">IEBC_T61001</strain>
    </source>
</reference>